<gene>
    <name evidence="4" type="ORF">K491DRAFT_682071</name>
</gene>
<dbReference type="EMBL" id="MU004423">
    <property type="protein sequence ID" value="KAF2651538.1"/>
    <property type="molecule type" value="Genomic_DNA"/>
</dbReference>
<evidence type="ECO:0000313" key="4">
    <source>
        <dbReference type="EMBL" id="KAF2651538.1"/>
    </source>
</evidence>
<dbReference type="PANTHER" id="PTHR47706">
    <property type="entry name" value="NMRA-LIKE FAMILY PROTEIN"/>
    <property type="match status" value="1"/>
</dbReference>
<dbReference type="Proteomes" id="UP000799324">
    <property type="component" value="Unassembled WGS sequence"/>
</dbReference>
<dbReference type="AlphaFoldDB" id="A0A6A6SYF9"/>
<accession>A0A6A6SYF9</accession>
<proteinExistence type="predicted"/>
<dbReference type="InterPro" id="IPR051609">
    <property type="entry name" value="NmrA/Isoflavone_reductase-like"/>
</dbReference>
<dbReference type="SUPFAM" id="SSF51735">
    <property type="entry name" value="NAD(P)-binding Rossmann-fold domains"/>
    <property type="match status" value="1"/>
</dbReference>
<evidence type="ECO:0000313" key="5">
    <source>
        <dbReference type="Proteomes" id="UP000799324"/>
    </source>
</evidence>
<keyword evidence="2" id="KW-0560">Oxidoreductase</keyword>
<feature type="domain" description="NmrA-like" evidence="3">
    <location>
        <begin position="1"/>
        <end position="111"/>
    </location>
</feature>
<dbReference type="InterPro" id="IPR036291">
    <property type="entry name" value="NAD(P)-bd_dom_sf"/>
</dbReference>
<evidence type="ECO:0000256" key="1">
    <source>
        <dbReference type="ARBA" id="ARBA00022857"/>
    </source>
</evidence>
<sequence>MTQNVLVHDATGETGGDIVDGLIEDGSFTVAALVGPQLLQKPSTMALRSQNVQIVAEDLISQSVEAIADLLVGFDIVISAVAATAQLDQLKLVDAAAKAGAKWFVPCGFTSVSLPGGEVTVIRAEKETVHHKI</sequence>
<dbReference type="GO" id="GO:0016491">
    <property type="term" value="F:oxidoreductase activity"/>
    <property type="evidence" value="ECO:0007669"/>
    <property type="project" value="UniProtKB-KW"/>
</dbReference>
<dbReference type="Gene3D" id="3.40.50.720">
    <property type="entry name" value="NAD(P)-binding Rossmann-like Domain"/>
    <property type="match status" value="1"/>
</dbReference>
<evidence type="ECO:0000259" key="3">
    <source>
        <dbReference type="Pfam" id="PF05368"/>
    </source>
</evidence>
<evidence type="ECO:0000256" key="2">
    <source>
        <dbReference type="ARBA" id="ARBA00023002"/>
    </source>
</evidence>
<reference evidence="4" key="1">
    <citation type="journal article" date="2020" name="Stud. Mycol.">
        <title>101 Dothideomycetes genomes: a test case for predicting lifestyles and emergence of pathogens.</title>
        <authorList>
            <person name="Haridas S."/>
            <person name="Albert R."/>
            <person name="Binder M."/>
            <person name="Bloem J."/>
            <person name="Labutti K."/>
            <person name="Salamov A."/>
            <person name="Andreopoulos B."/>
            <person name="Baker S."/>
            <person name="Barry K."/>
            <person name="Bills G."/>
            <person name="Bluhm B."/>
            <person name="Cannon C."/>
            <person name="Castanera R."/>
            <person name="Culley D."/>
            <person name="Daum C."/>
            <person name="Ezra D."/>
            <person name="Gonzalez J."/>
            <person name="Henrissat B."/>
            <person name="Kuo A."/>
            <person name="Liang C."/>
            <person name="Lipzen A."/>
            <person name="Lutzoni F."/>
            <person name="Magnuson J."/>
            <person name="Mondo S."/>
            <person name="Nolan M."/>
            <person name="Ohm R."/>
            <person name="Pangilinan J."/>
            <person name="Park H.-J."/>
            <person name="Ramirez L."/>
            <person name="Alfaro M."/>
            <person name="Sun H."/>
            <person name="Tritt A."/>
            <person name="Yoshinaga Y."/>
            <person name="Zwiers L.-H."/>
            <person name="Turgeon B."/>
            <person name="Goodwin S."/>
            <person name="Spatafora J."/>
            <person name="Crous P."/>
            <person name="Grigoriev I."/>
        </authorList>
    </citation>
    <scope>NUCLEOTIDE SEQUENCE</scope>
    <source>
        <strain evidence="4">CBS 122681</strain>
    </source>
</reference>
<dbReference type="OrthoDB" id="419598at2759"/>
<dbReference type="PANTHER" id="PTHR47706:SF9">
    <property type="entry name" value="NMRA-LIKE DOMAIN-CONTAINING PROTEIN-RELATED"/>
    <property type="match status" value="1"/>
</dbReference>
<keyword evidence="1" id="KW-0521">NADP</keyword>
<keyword evidence="5" id="KW-1185">Reference proteome</keyword>
<dbReference type="InterPro" id="IPR008030">
    <property type="entry name" value="NmrA-like"/>
</dbReference>
<dbReference type="Pfam" id="PF05368">
    <property type="entry name" value="NmrA"/>
    <property type="match status" value="1"/>
</dbReference>
<name>A0A6A6SYF9_9PLEO</name>
<organism evidence="4 5">
    <name type="scientific">Lophiostoma macrostomum CBS 122681</name>
    <dbReference type="NCBI Taxonomy" id="1314788"/>
    <lineage>
        <taxon>Eukaryota</taxon>
        <taxon>Fungi</taxon>
        <taxon>Dikarya</taxon>
        <taxon>Ascomycota</taxon>
        <taxon>Pezizomycotina</taxon>
        <taxon>Dothideomycetes</taxon>
        <taxon>Pleosporomycetidae</taxon>
        <taxon>Pleosporales</taxon>
        <taxon>Lophiostomataceae</taxon>
        <taxon>Lophiostoma</taxon>
    </lineage>
</organism>
<protein>
    <recommendedName>
        <fullName evidence="3">NmrA-like domain-containing protein</fullName>
    </recommendedName>
</protein>